<dbReference type="AlphaFoldDB" id="A0A914R3W2"/>
<dbReference type="Proteomes" id="UP000887578">
    <property type="component" value="Unplaced"/>
</dbReference>
<accession>A0A914R3W2</accession>
<proteinExistence type="predicted"/>
<organism evidence="1 2">
    <name type="scientific">Panagrolaimus davidi</name>
    <dbReference type="NCBI Taxonomy" id="227884"/>
    <lineage>
        <taxon>Eukaryota</taxon>
        <taxon>Metazoa</taxon>
        <taxon>Ecdysozoa</taxon>
        <taxon>Nematoda</taxon>
        <taxon>Chromadorea</taxon>
        <taxon>Rhabditida</taxon>
        <taxon>Tylenchina</taxon>
        <taxon>Panagrolaimomorpha</taxon>
        <taxon>Panagrolaimoidea</taxon>
        <taxon>Panagrolaimidae</taxon>
        <taxon>Panagrolaimus</taxon>
    </lineage>
</organism>
<protein>
    <submittedName>
        <fullName evidence="2">Uncharacterized protein</fullName>
    </submittedName>
</protein>
<sequence>MELAKSLNPGWFLIHYFLPGKCYLSELEHFLPCLIEEKDVTECCKDISKLRELIETFPQISEFKAFLPKQKDVSNDPGWCSNICAGKSFEITPKSIFSCSSTIKAAFACFWHENVVKEMSEISAGNLTQIFDFIQKNGIPETLEKAEKIFKALNPEMTKAVMEKPEILIQGLKQAGATEAQIIKVKDFMQQIMQRQKNNGI</sequence>
<name>A0A914R3W2_9BILA</name>
<evidence type="ECO:0000313" key="2">
    <source>
        <dbReference type="WBParaSite" id="PDA_v2.g9279.t1"/>
    </source>
</evidence>
<evidence type="ECO:0000313" key="1">
    <source>
        <dbReference type="Proteomes" id="UP000887578"/>
    </source>
</evidence>
<keyword evidence="1" id="KW-1185">Reference proteome</keyword>
<reference evidence="2" key="1">
    <citation type="submission" date="2022-11" db="UniProtKB">
        <authorList>
            <consortium name="WormBaseParasite"/>
        </authorList>
    </citation>
    <scope>IDENTIFICATION</scope>
</reference>
<dbReference type="WBParaSite" id="PDA_v2.g9279.t1">
    <property type="protein sequence ID" value="PDA_v2.g9279.t1"/>
    <property type="gene ID" value="PDA_v2.g9279"/>
</dbReference>